<evidence type="ECO:0000313" key="6">
    <source>
        <dbReference type="RefSeq" id="XP_014669023.1"/>
    </source>
</evidence>
<sequence length="208" mass="23639">MWVVFHSDDVIEYQGFHAVYDFIEDEDAENVNPMDDCLTVISGKMEGFINSSMIGAKFLDHAKKNSSLPLDCAWDIRVQSGYNIYFQLESLKLVAENECDVNFLEMYDGSTHVGNVQRFCHSTRTPYKTQTNRLVVRAFGRIAIATQTSEWPRFQAMFNMFRSGKCVGSDGILDMEEEGSTDTKRDGVDRDVMPVFKAELPASHRAPH</sequence>
<keyword evidence="1" id="KW-0677">Repeat</keyword>
<dbReference type="Gene3D" id="2.60.120.290">
    <property type="entry name" value="Spermadhesin, CUB domain"/>
    <property type="match status" value="1"/>
</dbReference>
<evidence type="ECO:0000256" key="2">
    <source>
        <dbReference type="ARBA" id="ARBA00023157"/>
    </source>
</evidence>
<dbReference type="Pfam" id="PF00431">
    <property type="entry name" value="CUB"/>
    <property type="match status" value="1"/>
</dbReference>
<dbReference type="InterPro" id="IPR000859">
    <property type="entry name" value="CUB_dom"/>
</dbReference>
<reference evidence="6" key="1">
    <citation type="submission" date="2025-08" db="UniProtKB">
        <authorList>
            <consortium name="RefSeq"/>
        </authorList>
    </citation>
    <scope>IDENTIFICATION</scope>
</reference>
<dbReference type="Proteomes" id="UP000695022">
    <property type="component" value="Unplaced"/>
</dbReference>
<dbReference type="PANTHER" id="PTHR24251:SF28">
    <property type="entry name" value="NEUROPILIN AND TOLLOID-LIKE, ISOFORM B"/>
    <property type="match status" value="1"/>
</dbReference>
<evidence type="ECO:0000259" key="4">
    <source>
        <dbReference type="PROSITE" id="PS01180"/>
    </source>
</evidence>
<dbReference type="RefSeq" id="XP_014669023.1">
    <property type="nucleotide sequence ID" value="XM_014813537.1"/>
</dbReference>
<dbReference type="PANTHER" id="PTHR24251">
    <property type="entry name" value="OVOCHYMASE-RELATED"/>
    <property type="match status" value="1"/>
</dbReference>
<evidence type="ECO:0000256" key="3">
    <source>
        <dbReference type="PROSITE-ProRule" id="PRU00059"/>
    </source>
</evidence>
<dbReference type="CDD" id="cd00041">
    <property type="entry name" value="CUB"/>
    <property type="match status" value="1"/>
</dbReference>
<evidence type="ECO:0000256" key="1">
    <source>
        <dbReference type="ARBA" id="ARBA00022737"/>
    </source>
</evidence>
<dbReference type="SUPFAM" id="SSF49854">
    <property type="entry name" value="Spermadhesin, CUB domain"/>
    <property type="match status" value="1"/>
</dbReference>
<comment type="caution">
    <text evidence="3">Lacks conserved residue(s) required for the propagation of feature annotation.</text>
</comment>
<feature type="domain" description="CUB" evidence="4">
    <location>
        <begin position="37"/>
        <end position="161"/>
    </location>
</feature>
<dbReference type="InterPro" id="IPR035914">
    <property type="entry name" value="Sperma_CUB_dom_sf"/>
</dbReference>
<keyword evidence="2" id="KW-1015">Disulfide bond</keyword>
<evidence type="ECO:0000313" key="5">
    <source>
        <dbReference type="Proteomes" id="UP000695022"/>
    </source>
</evidence>
<gene>
    <name evidence="6" type="primary">LOC106810246</name>
</gene>
<protein>
    <submittedName>
        <fullName evidence="6">Neuropilin and tolloid-like protein 2</fullName>
    </submittedName>
</protein>
<organism evidence="5 6">
    <name type="scientific">Priapulus caudatus</name>
    <name type="common">Priapulid worm</name>
    <dbReference type="NCBI Taxonomy" id="37621"/>
    <lineage>
        <taxon>Eukaryota</taxon>
        <taxon>Metazoa</taxon>
        <taxon>Ecdysozoa</taxon>
        <taxon>Scalidophora</taxon>
        <taxon>Priapulida</taxon>
        <taxon>Priapulimorpha</taxon>
        <taxon>Priapulimorphida</taxon>
        <taxon>Priapulidae</taxon>
        <taxon>Priapulus</taxon>
    </lineage>
</organism>
<dbReference type="GeneID" id="106810246"/>
<accession>A0ABM1EA02</accession>
<name>A0ABM1EA02_PRICU</name>
<proteinExistence type="predicted"/>
<keyword evidence="5" id="KW-1185">Reference proteome</keyword>
<dbReference type="PROSITE" id="PS01180">
    <property type="entry name" value="CUB"/>
    <property type="match status" value="1"/>
</dbReference>